<dbReference type="AlphaFoldDB" id="A0AAV4N7P3"/>
<dbReference type="EMBL" id="BPLR01020541">
    <property type="protein sequence ID" value="GIX79835.1"/>
    <property type="molecule type" value="Genomic_DNA"/>
</dbReference>
<reference evidence="1 2" key="1">
    <citation type="submission" date="2021-06" db="EMBL/GenBank/DDBJ databases">
        <title>Caerostris extrusa draft genome.</title>
        <authorList>
            <person name="Kono N."/>
            <person name="Arakawa K."/>
        </authorList>
    </citation>
    <scope>NUCLEOTIDE SEQUENCE [LARGE SCALE GENOMIC DNA]</scope>
</reference>
<organism evidence="1 2">
    <name type="scientific">Caerostris extrusa</name>
    <name type="common">Bark spider</name>
    <name type="synonym">Caerostris bankana</name>
    <dbReference type="NCBI Taxonomy" id="172846"/>
    <lineage>
        <taxon>Eukaryota</taxon>
        <taxon>Metazoa</taxon>
        <taxon>Ecdysozoa</taxon>
        <taxon>Arthropoda</taxon>
        <taxon>Chelicerata</taxon>
        <taxon>Arachnida</taxon>
        <taxon>Araneae</taxon>
        <taxon>Araneomorphae</taxon>
        <taxon>Entelegynae</taxon>
        <taxon>Araneoidea</taxon>
        <taxon>Araneidae</taxon>
        <taxon>Caerostris</taxon>
    </lineage>
</organism>
<evidence type="ECO:0000313" key="1">
    <source>
        <dbReference type="EMBL" id="GIX79835.1"/>
    </source>
</evidence>
<keyword evidence="2" id="KW-1185">Reference proteome</keyword>
<sequence>MWDQFKITSKSEINYQILLLLLTEIIHIRTFSQHRHVIFVVQKQDNNIVHLFQIPRQTEATPAAFKLRPETRNVGVIGGLLPNTRRTMANNHLLVNYSKRTNRFDEGTRSRFKGLSPVIKCGRFTSILRYANEADVNNKPKRTKKNYFKEMGNLPDGLSKQYIHNFTVFVLRPL</sequence>
<name>A0AAV4N7P3_CAEEX</name>
<evidence type="ECO:0000313" key="2">
    <source>
        <dbReference type="Proteomes" id="UP001054945"/>
    </source>
</evidence>
<comment type="caution">
    <text evidence="1">The sequence shown here is derived from an EMBL/GenBank/DDBJ whole genome shotgun (WGS) entry which is preliminary data.</text>
</comment>
<dbReference type="Proteomes" id="UP001054945">
    <property type="component" value="Unassembled WGS sequence"/>
</dbReference>
<gene>
    <name evidence="1" type="ORF">CEXT_354661</name>
</gene>
<protein>
    <submittedName>
        <fullName evidence="1">Uncharacterized protein</fullName>
    </submittedName>
</protein>
<accession>A0AAV4N7P3</accession>
<proteinExistence type="predicted"/>